<evidence type="ECO:0000256" key="1">
    <source>
        <dbReference type="ARBA" id="ARBA00008959"/>
    </source>
</evidence>
<dbReference type="Gene3D" id="1.20.272.10">
    <property type="match status" value="1"/>
</dbReference>
<dbReference type="GO" id="GO:0003677">
    <property type="term" value="F:DNA binding"/>
    <property type="evidence" value="ECO:0007669"/>
    <property type="project" value="InterPro"/>
</dbReference>
<dbReference type="GO" id="GO:0006261">
    <property type="term" value="P:DNA-templated DNA replication"/>
    <property type="evidence" value="ECO:0007669"/>
    <property type="project" value="TreeGrafter"/>
</dbReference>
<dbReference type="FunFam" id="1.10.8.60:FF:000029">
    <property type="entry name" value="Replication-associated recombination protein A"/>
    <property type="match status" value="1"/>
</dbReference>
<feature type="non-terminal residue" evidence="7">
    <location>
        <position position="1"/>
    </location>
</feature>
<dbReference type="Gene3D" id="3.40.50.300">
    <property type="entry name" value="P-loop containing nucleotide triphosphate hydrolases"/>
    <property type="match status" value="1"/>
</dbReference>
<protein>
    <recommendedName>
        <fullName evidence="8">AAA+ ATPase domain-containing protein</fullName>
    </recommendedName>
</protein>
<dbReference type="InterPro" id="IPR032423">
    <property type="entry name" value="AAA_assoc_2"/>
</dbReference>
<dbReference type="InterPro" id="IPR051314">
    <property type="entry name" value="AAA_ATPase_RarA/MGS1/WRNIP1"/>
</dbReference>
<dbReference type="CDD" id="cd18139">
    <property type="entry name" value="HLD_clamp_RarA"/>
    <property type="match status" value="1"/>
</dbReference>
<dbReference type="AlphaFoldDB" id="X1B9G6"/>
<dbReference type="GO" id="GO:0016887">
    <property type="term" value="F:ATP hydrolysis activity"/>
    <property type="evidence" value="ECO:0007669"/>
    <property type="project" value="InterPro"/>
</dbReference>
<evidence type="ECO:0000313" key="7">
    <source>
        <dbReference type="EMBL" id="GAG91740.1"/>
    </source>
</evidence>
<comment type="caution">
    <text evidence="7">The sequence shown here is derived from an EMBL/GenBank/DDBJ whole genome shotgun (WGS) entry which is preliminary data.</text>
</comment>
<dbReference type="Pfam" id="PF16193">
    <property type="entry name" value="AAA_assoc_2"/>
    <property type="match status" value="1"/>
</dbReference>
<dbReference type="Pfam" id="PF12002">
    <property type="entry name" value="MgsA_C"/>
    <property type="match status" value="1"/>
</dbReference>
<gene>
    <name evidence="7" type="ORF">S01H4_44485</name>
</gene>
<keyword evidence="3" id="KW-0067">ATP-binding</keyword>
<reference evidence="7" key="1">
    <citation type="journal article" date="2014" name="Front. Microbiol.">
        <title>High frequency of phylogenetically diverse reductive dehalogenase-homologous genes in deep subseafloor sedimentary metagenomes.</title>
        <authorList>
            <person name="Kawai M."/>
            <person name="Futagami T."/>
            <person name="Toyoda A."/>
            <person name="Takaki Y."/>
            <person name="Nishi S."/>
            <person name="Hori S."/>
            <person name="Arai W."/>
            <person name="Tsubouchi T."/>
            <person name="Morono Y."/>
            <person name="Uchiyama I."/>
            <person name="Ito T."/>
            <person name="Fujiyama A."/>
            <person name="Inagaki F."/>
            <person name="Takami H."/>
        </authorList>
    </citation>
    <scope>NUCLEOTIDE SEQUENCE</scope>
    <source>
        <strain evidence="7">Expedition CK06-06</strain>
    </source>
</reference>
<feature type="domain" description="AAA C-terminal" evidence="6">
    <location>
        <begin position="108"/>
        <end position="189"/>
    </location>
</feature>
<name>X1B9G6_9ZZZZ</name>
<dbReference type="PANTHER" id="PTHR13779">
    <property type="entry name" value="WERNER HELICASE-INTERACTING PROTEIN 1 FAMILY MEMBER"/>
    <property type="match status" value="1"/>
</dbReference>
<dbReference type="SUPFAM" id="SSF48019">
    <property type="entry name" value="post-AAA+ oligomerization domain-like"/>
    <property type="match status" value="1"/>
</dbReference>
<comment type="similarity">
    <text evidence="1">Belongs to the AAA ATPase family. RarA/MGS1/WRNIP1 subfamily.</text>
</comment>
<evidence type="ECO:0000259" key="5">
    <source>
        <dbReference type="Pfam" id="PF12002"/>
    </source>
</evidence>
<dbReference type="EMBL" id="BART01024671">
    <property type="protein sequence ID" value="GAG91740.1"/>
    <property type="molecule type" value="Genomic_DNA"/>
</dbReference>
<evidence type="ECO:0000256" key="3">
    <source>
        <dbReference type="ARBA" id="ARBA00022840"/>
    </source>
</evidence>
<evidence type="ECO:0008006" key="8">
    <source>
        <dbReference type="Google" id="ProtNLM"/>
    </source>
</evidence>
<dbReference type="PANTHER" id="PTHR13779:SF7">
    <property type="entry name" value="ATPASE WRNIP1"/>
    <property type="match status" value="1"/>
</dbReference>
<feature type="domain" description="ATPase AAA-type core" evidence="4">
    <location>
        <begin position="6"/>
        <end position="81"/>
    </location>
</feature>
<evidence type="ECO:0000259" key="4">
    <source>
        <dbReference type="Pfam" id="PF00004"/>
    </source>
</evidence>
<dbReference type="GO" id="GO:0005524">
    <property type="term" value="F:ATP binding"/>
    <property type="evidence" value="ECO:0007669"/>
    <property type="project" value="UniProtKB-KW"/>
</dbReference>
<feature type="domain" description="MgsA AAA+ ATPase C-terminal" evidence="5">
    <location>
        <begin position="191"/>
        <end position="282"/>
    </location>
</feature>
<dbReference type="GO" id="GO:0008047">
    <property type="term" value="F:enzyme activator activity"/>
    <property type="evidence" value="ECO:0007669"/>
    <property type="project" value="TreeGrafter"/>
</dbReference>
<organism evidence="7">
    <name type="scientific">marine sediment metagenome</name>
    <dbReference type="NCBI Taxonomy" id="412755"/>
    <lineage>
        <taxon>unclassified sequences</taxon>
        <taxon>metagenomes</taxon>
        <taxon>ecological metagenomes</taxon>
    </lineage>
</organism>
<proteinExistence type="inferred from homology"/>
<dbReference type="Gene3D" id="1.10.8.60">
    <property type="match status" value="1"/>
</dbReference>
<feature type="non-terminal residue" evidence="7">
    <location>
        <position position="282"/>
    </location>
</feature>
<dbReference type="InterPro" id="IPR003959">
    <property type="entry name" value="ATPase_AAA_core"/>
</dbReference>
<keyword evidence="2" id="KW-0547">Nucleotide-binding</keyword>
<dbReference type="InterPro" id="IPR027417">
    <property type="entry name" value="P-loop_NTPase"/>
</dbReference>
<evidence type="ECO:0000256" key="2">
    <source>
        <dbReference type="ARBA" id="ARBA00022741"/>
    </source>
</evidence>
<sequence length="282" mass="31661">PAAVTSGIKQIKEIMEVARYNKREHNIKTILFVDEIHRFNKAQQDAFLPFVEKGTIILMGATTENPSFEVISALLSRTKTFVLYKLSTEDIKILIRRALSDSERGLGKYNIKISKDTIDFIAGFSDGDARIAYNILELAVGAYSGEDRQKVIEIDTALIENIIQKKALLYDKNGEEHFNLISALHKSMRDSDPDAAVYWTVRMLESGEDPLYIIRRMVRFASEDIGLADPNALQVTISAKQSFEFIGPPEGYLAVIEAVIYLALAPKSNSLYTTYNKVKSDV</sequence>
<dbReference type="SUPFAM" id="SSF52540">
    <property type="entry name" value="P-loop containing nucleoside triphosphate hydrolases"/>
    <property type="match status" value="1"/>
</dbReference>
<dbReference type="GO" id="GO:0017116">
    <property type="term" value="F:single-stranded DNA helicase activity"/>
    <property type="evidence" value="ECO:0007669"/>
    <property type="project" value="TreeGrafter"/>
</dbReference>
<dbReference type="GO" id="GO:0000731">
    <property type="term" value="P:DNA synthesis involved in DNA repair"/>
    <property type="evidence" value="ECO:0007669"/>
    <property type="project" value="TreeGrafter"/>
</dbReference>
<dbReference type="InterPro" id="IPR021886">
    <property type="entry name" value="MgsA_C"/>
</dbReference>
<dbReference type="FunFam" id="1.20.272.10:FF:000001">
    <property type="entry name" value="Putative AAA family ATPase"/>
    <property type="match status" value="1"/>
</dbReference>
<evidence type="ECO:0000259" key="6">
    <source>
        <dbReference type="Pfam" id="PF16193"/>
    </source>
</evidence>
<accession>X1B9G6</accession>
<dbReference type="InterPro" id="IPR008921">
    <property type="entry name" value="DNA_pol3_clamp-load_cplx_C"/>
</dbReference>
<dbReference type="Pfam" id="PF00004">
    <property type="entry name" value="AAA"/>
    <property type="match status" value="1"/>
</dbReference>